<comment type="caution">
    <text evidence="4">The sequence shown here is derived from an EMBL/GenBank/DDBJ whole genome shotgun (WGS) entry which is preliminary data.</text>
</comment>
<evidence type="ECO:0000313" key="5">
    <source>
        <dbReference type="Proteomes" id="UP001165679"/>
    </source>
</evidence>
<feature type="transmembrane region" description="Helical" evidence="2">
    <location>
        <begin position="534"/>
        <end position="556"/>
    </location>
</feature>
<feature type="domain" description="PNPLA" evidence="3">
    <location>
        <begin position="46"/>
        <end position="93"/>
    </location>
</feature>
<dbReference type="InterPro" id="IPR016035">
    <property type="entry name" value="Acyl_Trfase/lysoPLipase"/>
</dbReference>
<keyword evidence="2" id="KW-0812">Transmembrane</keyword>
<dbReference type="Pfam" id="PF01734">
    <property type="entry name" value="Patatin"/>
    <property type="match status" value="1"/>
</dbReference>
<evidence type="ECO:0000259" key="3">
    <source>
        <dbReference type="Pfam" id="PF01734"/>
    </source>
</evidence>
<keyword evidence="2" id="KW-0472">Membrane</keyword>
<feature type="transmembrane region" description="Helical" evidence="2">
    <location>
        <begin position="153"/>
        <end position="174"/>
    </location>
</feature>
<feature type="transmembrane region" description="Helical" evidence="2">
    <location>
        <begin position="290"/>
        <end position="312"/>
    </location>
</feature>
<dbReference type="Gene3D" id="3.40.1090.10">
    <property type="entry name" value="Cytosolic phospholipase A2 catalytic domain"/>
    <property type="match status" value="2"/>
</dbReference>
<feature type="transmembrane region" description="Helical" evidence="2">
    <location>
        <begin position="180"/>
        <end position="202"/>
    </location>
</feature>
<sequence length="938" mass="102993">MDTNPVKRLGEVLAEEFGAIHAPADPMPPDEAEYRQRTIRMRQSALCLSGGGVRSAAFCLGVIQALARKRLLSAFDYLSTVSGGGFTGAWLQSLILNHGGAVAAEALLGNHEPAPELRRLRGYTNYLTPQMGLLSADTWTGVVLYLRNVLLNWVAFGPLFLLAVLAAIFYRTVLWKAAQFALAPLFLAVAAACLVVAAVRACKDLPSHRPRRNAGAQAADYVSTDSVRRWVLQPLLAWAFLAPASLAQWLQATGQPLDAENSGQIWARLGEAQDCFVWLPHGCLAWLPRWYFAVTSLPFVYFATMTMGYLAAAFWRRSRDPGVKLYAENFPAWLWSTVAATAFICIGLLLLRRMSPDDLAATLAVLGPFWLVLSSMLQAMVFVGIRRDARLGDLDREWLARLSALKLRAALLWALFGICCLWLPGTVFHVPENSLPIWVVGFATMLSGPAAAWLGKQVMSRVEAAASESGTSRVPLVWVLNALSALFAVGLLALLGYWIGELLGQLQLALGELILRPIVWTHISGWPDVVRWHMWYAADPLPLQALLCAVLWWLIVRQSKRINVNRFSMHGVYRNRLTRAFLGSARPERHPDPFTGFDPADNPRLARLGIVAGAMRKLFPVINMALNLTSDRRSDWAERKAASFTATPLACGSAVLGDDGRYVCTERYAGNEYPTVKRGANGDGGMTLATAMTISGAAVSPNWGYHSSPLTAFLMTLFNVRLGAWLPNPAVVTAPADLNLAMPRNALYSMLGDLLGITTGQNPAIYLSDGGHFENLGLYEVLRRRCRLVVVVDAGQDPGCTFTDLGNAIRKAFIDLQVAVTLRHARVAARDAAGNEMLGFALGTIQYPENASGLLLYVKPCWLPNLPADVRAYGALNPEFPHESTLDQWFTESQFESYRRLGEFQMEQILERVTPGDLDGLFLAGHRLLRRRPAAEGA</sequence>
<reference evidence="4" key="1">
    <citation type="submission" date="2022-09" db="EMBL/GenBank/DDBJ databases">
        <title>Rhodovastum sp. nov. RN2-1 isolated from soil in Seongnam, South Korea.</title>
        <authorList>
            <person name="Le N.T."/>
        </authorList>
    </citation>
    <scope>NUCLEOTIDE SEQUENCE</scope>
    <source>
        <strain evidence="4">RN2-1</strain>
    </source>
</reference>
<feature type="transmembrane region" description="Helical" evidence="2">
    <location>
        <begin position="405"/>
        <end position="425"/>
    </location>
</feature>
<accession>A0AA42CCZ6</accession>
<feature type="transmembrane region" description="Helical" evidence="2">
    <location>
        <begin position="45"/>
        <end position="67"/>
    </location>
</feature>
<keyword evidence="2" id="KW-1133">Transmembrane helix</keyword>
<dbReference type="GO" id="GO:0046475">
    <property type="term" value="P:glycerophospholipid catabolic process"/>
    <property type="evidence" value="ECO:0007669"/>
    <property type="project" value="TreeGrafter"/>
</dbReference>
<evidence type="ECO:0000256" key="2">
    <source>
        <dbReference type="SAM" id="Phobius"/>
    </source>
</evidence>
<dbReference type="GO" id="GO:0004623">
    <property type="term" value="F:phospholipase A2 activity"/>
    <property type="evidence" value="ECO:0007669"/>
    <property type="project" value="TreeGrafter"/>
</dbReference>
<dbReference type="PANTHER" id="PTHR10728">
    <property type="entry name" value="CYTOSOLIC PHOSPHOLIPASE A2"/>
    <property type="match status" value="1"/>
</dbReference>
<feature type="transmembrane region" description="Helical" evidence="2">
    <location>
        <begin position="437"/>
        <end position="455"/>
    </location>
</feature>
<reference evidence="4" key="2">
    <citation type="submission" date="2022-10" db="EMBL/GenBank/DDBJ databases">
        <authorList>
            <person name="Trinh H.N."/>
        </authorList>
    </citation>
    <scope>NUCLEOTIDE SEQUENCE</scope>
    <source>
        <strain evidence="4">RN2-1</strain>
    </source>
</reference>
<keyword evidence="1" id="KW-0443">Lipid metabolism</keyword>
<name>A0AA42CCZ6_9PROT</name>
<feature type="transmembrane region" description="Helical" evidence="2">
    <location>
        <begin position="332"/>
        <end position="351"/>
    </location>
</feature>
<gene>
    <name evidence="4" type="ORF">OL599_06515</name>
</gene>
<evidence type="ECO:0000256" key="1">
    <source>
        <dbReference type="ARBA" id="ARBA00023098"/>
    </source>
</evidence>
<organism evidence="4 5">
    <name type="scientific">Limobrevibacterium gyesilva</name>
    <dbReference type="NCBI Taxonomy" id="2991712"/>
    <lineage>
        <taxon>Bacteria</taxon>
        <taxon>Pseudomonadati</taxon>
        <taxon>Pseudomonadota</taxon>
        <taxon>Alphaproteobacteria</taxon>
        <taxon>Acetobacterales</taxon>
        <taxon>Acetobacteraceae</taxon>
        <taxon>Limobrevibacterium</taxon>
    </lineage>
</organism>
<feature type="transmembrane region" description="Helical" evidence="2">
    <location>
        <begin position="476"/>
        <end position="499"/>
    </location>
</feature>
<dbReference type="RefSeq" id="WP_264712853.1">
    <property type="nucleotide sequence ID" value="NZ_JAPDNT010000003.1"/>
</dbReference>
<feature type="transmembrane region" description="Helical" evidence="2">
    <location>
        <begin position="230"/>
        <end position="250"/>
    </location>
</feature>
<dbReference type="EMBL" id="JAPDNT010000003">
    <property type="protein sequence ID" value="MCW3474228.1"/>
    <property type="molecule type" value="Genomic_DNA"/>
</dbReference>
<dbReference type="GO" id="GO:0005829">
    <property type="term" value="C:cytosol"/>
    <property type="evidence" value="ECO:0007669"/>
    <property type="project" value="TreeGrafter"/>
</dbReference>
<dbReference type="AlphaFoldDB" id="A0AA42CCZ6"/>
<protein>
    <recommendedName>
        <fullName evidence="3">PNPLA domain-containing protein</fullName>
    </recommendedName>
</protein>
<feature type="transmembrane region" description="Helical" evidence="2">
    <location>
        <begin position="363"/>
        <end position="385"/>
    </location>
</feature>
<dbReference type="SUPFAM" id="SSF52151">
    <property type="entry name" value="FabD/lysophospholipase-like"/>
    <property type="match status" value="1"/>
</dbReference>
<evidence type="ECO:0000313" key="4">
    <source>
        <dbReference type="EMBL" id="MCW3474228.1"/>
    </source>
</evidence>
<keyword evidence="5" id="KW-1185">Reference proteome</keyword>
<dbReference type="PANTHER" id="PTHR10728:SF40">
    <property type="entry name" value="PATATIN FAMILY PROTEIN"/>
    <property type="match status" value="1"/>
</dbReference>
<dbReference type="InterPro" id="IPR002641">
    <property type="entry name" value="PNPLA_dom"/>
</dbReference>
<proteinExistence type="predicted"/>
<dbReference type="Proteomes" id="UP001165679">
    <property type="component" value="Unassembled WGS sequence"/>
</dbReference>